<evidence type="ECO:0000259" key="1">
    <source>
        <dbReference type="Pfam" id="PF01266"/>
    </source>
</evidence>
<dbReference type="SUPFAM" id="SSF51905">
    <property type="entry name" value="FAD/NAD(P)-binding domain"/>
    <property type="match status" value="1"/>
</dbReference>
<reference evidence="2 3" key="1">
    <citation type="submission" date="2020-08" db="EMBL/GenBank/DDBJ databases">
        <title>Cohnella phylogeny.</title>
        <authorList>
            <person name="Dunlap C."/>
        </authorList>
    </citation>
    <scope>NUCLEOTIDE SEQUENCE [LARGE SCALE GENOMIC DNA]</scope>
    <source>
        <strain evidence="2 3">DSM 103658</strain>
    </source>
</reference>
<evidence type="ECO:0000313" key="2">
    <source>
        <dbReference type="EMBL" id="MBB6679774.1"/>
    </source>
</evidence>
<dbReference type="InterPro" id="IPR036188">
    <property type="entry name" value="FAD/NAD-bd_sf"/>
</dbReference>
<dbReference type="Gene3D" id="3.50.50.60">
    <property type="entry name" value="FAD/NAD(P)-binding domain"/>
    <property type="match status" value="1"/>
</dbReference>
<dbReference type="Proteomes" id="UP000574133">
    <property type="component" value="Unassembled WGS sequence"/>
</dbReference>
<dbReference type="PANTHER" id="PTHR13847:SF201">
    <property type="entry name" value="PUTATIBE OXIDOREDUCTASE"/>
    <property type="match status" value="1"/>
</dbReference>
<dbReference type="Gene3D" id="3.30.9.10">
    <property type="entry name" value="D-Amino Acid Oxidase, subunit A, domain 2"/>
    <property type="match status" value="1"/>
</dbReference>
<dbReference type="InterPro" id="IPR006076">
    <property type="entry name" value="FAD-dep_OxRdtase"/>
</dbReference>
<organism evidence="2 3">
    <name type="scientific">Cohnella lubricantis</name>
    <dbReference type="NCBI Taxonomy" id="2163172"/>
    <lineage>
        <taxon>Bacteria</taxon>
        <taxon>Bacillati</taxon>
        <taxon>Bacillota</taxon>
        <taxon>Bacilli</taxon>
        <taxon>Bacillales</taxon>
        <taxon>Paenibacillaceae</taxon>
        <taxon>Cohnella</taxon>
    </lineage>
</organism>
<comment type="caution">
    <text evidence="2">The sequence shown here is derived from an EMBL/GenBank/DDBJ whole genome shotgun (WGS) entry which is preliminary data.</text>
</comment>
<accession>A0A841TES7</accession>
<feature type="domain" description="FAD dependent oxidoreductase" evidence="1">
    <location>
        <begin position="47"/>
        <end position="401"/>
    </location>
</feature>
<name>A0A841TES7_9BACL</name>
<proteinExistence type="predicted"/>
<evidence type="ECO:0000313" key="3">
    <source>
        <dbReference type="Proteomes" id="UP000574133"/>
    </source>
</evidence>
<sequence length="430" mass="47177">MRILGSVQSTIHPGGNPLTLHYGSLYWPSTWPDSPRYPHLTGTASCDVLIVGGGMSGAVCGLTLARSGLDAALIEQGEIASGSSSSNTGLIQYSNDITLSDLARQIGEKDAVCFYRACKNAVEHMGVVAGSLPRDVEFNRRSSFYFASAPEDAKQLREEYELLDRHNFGAEWWDEDQIAARFPFRKEAAIVTHGDAELNPYRFVCTMVEAAAKEGLAVYEHTPMLSIEREDGRFAVRTGEGLIRANRIVLAVGYTPESAGSKRVLSKLNRSYAIATKPLPDLSGWHERFMLWETARPYLYLRATPDGRIVAGGLDEPQRQPVLTAADLRQRSQRLLAEIVKLFPDLRPELAFEWCATFGESADNLPWIGEDPDRPGIYLLLGYGGNGSVYSTIGAQLIRDLLIGEENPLARIVSPRRTCGGRGLSGSRGV</sequence>
<dbReference type="GO" id="GO:0005737">
    <property type="term" value="C:cytoplasm"/>
    <property type="evidence" value="ECO:0007669"/>
    <property type="project" value="TreeGrafter"/>
</dbReference>
<dbReference type="Pfam" id="PF01266">
    <property type="entry name" value="DAO"/>
    <property type="match status" value="1"/>
</dbReference>
<protein>
    <submittedName>
        <fullName evidence="2">FAD-binding oxidoreductase</fullName>
    </submittedName>
</protein>
<dbReference type="PANTHER" id="PTHR13847">
    <property type="entry name" value="SARCOSINE DEHYDROGENASE-RELATED"/>
    <property type="match status" value="1"/>
</dbReference>
<gene>
    <name evidence="2" type="ORF">H4Q31_21045</name>
</gene>
<keyword evidence="3" id="KW-1185">Reference proteome</keyword>
<dbReference type="EMBL" id="JACJVN010000108">
    <property type="protein sequence ID" value="MBB6679774.1"/>
    <property type="molecule type" value="Genomic_DNA"/>
</dbReference>
<dbReference type="AlphaFoldDB" id="A0A841TES7"/>